<evidence type="ECO:0000256" key="4">
    <source>
        <dbReference type="SAM" id="Phobius"/>
    </source>
</evidence>
<dbReference type="PANTHER" id="PTHR42953">
    <property type="entry name" value="HIGH-AFFINITY ZINC UPTAKE SYSTEM PROTEIN ZNUA-RELATED"/>
    <property type="match status" value="1"/>
</dbReference>
<protein>
    <submittedName>
        <fullName evidence="5">Adhesion protein, putative</fullName>
    </submittedName>
</protein>
<dbReference type="STRING" id="194439.CT2106"/>
<keyword evidence="3" id="KW-0732">Signal</keyword>
<dbReference type="InterPro" id="IPR006129">
    <property type="entry name" value="AdhesinB"/>
</dbReference>
<dbReference type="GO" id="GO:0046872">
    <property type="term" value="F:metal ion binding"/>
    <property type="evidence" value="ECO:0007669"/>
    <property type="project" value="InterPro"/>
</dbReference>
<keyword evidence="4" id="KW-0812">Transmembrane</keyword>
<evidence type="ECO:0000256" key="3">
    <source>
        <dbReference type="ARBA" id="ARBA00022729"/>
    </source>
</evidence>
<evidence type="ECO:0000256" key="2">
    <source>
        <dbReference type="ARBA" id="ARBA00022448"/>
    </source>
</evidence>
<evidence type="ECO:0000313" key="5">
    <source>
        <dbReference type="EMBL" id="AAM73322.1"/>
    </source>
</evidence>
<dbReference type="Gene3D" id="3.40.50.1980">
    <property type="entry name" value="Nitrogenase molybdenum iron protein domain"/>
    <property type="match status" value="2"/>
</dbReference>
<keyword evidence="6" id="KW-1185">Reference proteome</keyword>
<dbReference type="OrthoDB" id="9810636at2"/>
<dbReference type="eggNOG" id="COG0803">
    <property type="taxonomic scope" value="Bacteria"/>
</dbReference>
<reference evidence="5 6" key="1">
    <citation type="journal article" date="2002" name="Proc. Natl. Acad. Sci. U.S.A.">
        <title>The complete genome sequence of Chlorobium tepidum TLS, a photosynthetic, anaerobic, green-sulfur bacterium.</title>
        <authorList>
            <person name="Eisen J.A."/>
            <person name="Nelson K.E."/>
            <person name="Paulsen I.T."/>
            <person name="Heidelberg J.F."/>
            <person name="Wu M."/>
            <person name="Dodson R.J."/>
            <person name="Deboy R."/>
            <person name="Gwinn M.L."/>
            <person name="Nelson W.C."/>
            <person name="Haft D.H."/>
            <person name="Hickey E.K."/>
            <person name="Peterson J.D."/>
            <person name="Durkin A.S."/>
            <person name="Kolonay J.L."/>
            <person name="Yang F."/>
            <person name="Holt I."/>
            <person name="Umayam L.A."/>
            <person name="Mason T."/>
            <person name="Brenner M."/>
            <person name="Shea T.P."/>
            <person name="Parksey D."/>
            <person name="Nierman W.C."/>
            <person name="Feldblyum T.V."/>
            <person name="Hansen C.L."/>
            <person name="Craven M.B."/>
            <person name="Radune D."/>
            <person name="Vamathevan J."/>
            <person name="Khouri H."/>
            <person name="White O."/>
            <person name="Gruber T.M."/>
            <person name="Ketchum K.A."/>
            <person name="Venter J.C."/>
            <person name="Tettelin H."/>
            <person name="Bryant D.A."/>
            <person name="Fraser C.M."/>
        </authorList>
    </citation>
    <scope>NUCLEOTIDE SEQUENCE [LARGE SCALE GENOMIC DNA]</scope>
    <source>
        <strain evidence="6">ATCC 49652 / DSM 12025 / NBRC 103806 / TLS</strain>
    </source>
</reference>
<dbReference type="InterPro" id="IPR006127">
    <property type="entry name" value="ZnuA-like"/>
</dbReference>
<organism evidence="5 6">
    <name type="scientific">Chlorobaculum tepidum (strain ATCC 49652 / DSM 12025 / NBRC 103806 / TLS)</name>
    <name type="common">Chlorobium tepidum</name>
    <dbReference type="NCBI Taxonomy" id="194439"/>
    <lineage>
        <taxon>Bacteria</taxon>
        <taxon>Pseudomonadati</taxon>
        <taxon>Chlorobiota</taxon>
        <taxon>Chlorobiia</taxon>
        <taxon>Chlorobiales</taxon>
        <taxon>Chlorobiaceae</taxon>
        <taxon>Chlorobaculum</taxon>
    </lineage>
</organism>
<dbReference type="EnsemblBacteria" id="AAM73322">
    <property type="protein sequence ID" value="AAM73322"/>
    <property type="gene ID" value="CT2106"/>
</dbReference>
<dbReference type="KEGG" id="cte:CT2106"/>
<dbReference type="PATRIC" id="fig|194439.7.peg.1909"/>
<gene>
    <name evidence="5" type="ordered locus">CT2106</name>
</gene>
<dbReference type="PRINTS" id="PR00691">
    <property type="entry name" value="ADHESINB"/>
</dbReference>
<proteinExistence type="inferred from homology"/>
<dbReference type="GO" id="GO:0007155">
    <property type="term" value="P:cell adhesion"/>
    <property type="evidence" value="ECO:0007669"/>
    <property type="project" value="InterPro"/>
</dbReference>
<dbReference type="GO" id="GO:0030001">
    <property type="term" value="P:metal ion transport"/>
    <property type="evidence" value="ECO:0007669"/>
    <property type="project" value="InterPro"/>
</dbReference>
<keyword evidence="4" id="KW-0472">Membrane</keyword>
<feature type="transmembrane region" description="Helical" evidence="4">
    <location>
        <begin position="49"/>
        <end position="67"/>
    </location>
</feature>
<evidence type="ECO:0000313" key="6">
    <source>
        <dbReference type="Proteomes" id="UP000001007"/>
    </source>
</evidence>
<accession>Q8KAQ0</accession>
<dbReference type="SUPFAM" id="SSF53807">
    <property type="entry name" value="Helical backbone' metal receptor"/>
    <property type="match status" value="1"/>
</dbReference>
<evidence type="ECO:0000256" key="1">
    <source>
        <dbReference type="ARBA" id="ARBA00011028"/>
    </source>
</evidence>
<name>Q8KAQ0_CHLTE</name>
<dbReference type="HOGENOM" id="CLU_016838_1_0_10"/>
<dbReference type="CDD" id="cd01018">
    <property type="entry name" value="ZntC"/>
    <property type="match status" value="1"/>
</dbReference>
<dbReference type="InterPro" id="IPR050492">
    <property type="entry name" value="Bact_metal-bind_prot9"/>
</dbReference>
<dbReference type="Proteomes" id="UP000001007">
    <property type="component" value="Chromosome"/>
</dbReference>
<comment type="similarity">
    <text evidence="1">Belongs to the bacterial solute-binding protein 9 family.</text>
</comment>
<keyword evidence="2" id="KW-0813">Transport</keyword>
<dbReference type="EMBL" id="AE006470">
    <property type="protein sequence ID" value="AAM73322.1"/>
    <property type="molecule type" value="Genomic_DNA"/>
</dbReference>
<keyword evidence="4" id="KW-1133">Transmembrane helix</keyword>
<dbReference type="PANTHER" id="PTHR42953:SF3">
    <property type="entry name" value="HIGH-AFFINITY ZINC UPTAKE SYSTEM PROTEIN ZNUA"/>
    <property type="match status" value="1"/>
</dbReference>
<dbReference type="Pfam" id="PF01297">
    <property type="entry name" value="ZnuA"/>
    <property type="match status" value="1"/>
</dbReference>
<sequence>MMGKPDPLQRFGFSAVILFLQKRHFFPSTGNPDMTTRQSRFISSFFYPIRPLVLLLLLFIPLLNGCAGKTESDKLQVVASIEPLAWFAERIGGDRVSVSVMVPSGGNPHTYEPTPKQMAQVSHAALFVKAGSGVEFELDWMPRLVDLNKSMTVCNASEGVTLLPMSAEKYEHAVPAEEHHDHGNFDPHFWLSPANARLIAKNVERSLAAIDPAGKEYYAANAAALDRELQALDSEIRKQLSVVKNRRFLVFHPAWGYFAHEYGLEQIAAEEEGKTLTPRQMERVIGEARSAGIRVVFVSPQFSSAQADAIAGDIGGQTVTVDPLAHDYAANLRKATAAFVQSMQ</sequence>
<dbReference type="AlphaFoldDB" id="Q8KAQ0"/>